<proteinExistence type="predicted"/>
<dbReference type="GeneID" id="63766276"/>
<dbReference type="RefSeq" id="XP_040695885.1">
    <property type="nucleotide sequence ID" value="XM_040850203.1"/>
</dbReference>
<keyword evidence="2" id="KW-1185">Reference proteome</keyword>
<accession>A0A1L9SY33</accession>
<organism evidence="1 2">
    <name type="scientific">Aspergillus sydowii CBS 593.65</name>
    <dbReference type="NCBI Taxonomy" id="1036612"/>
    <lineage>
        <taxon>Eukaryota</taxon>
        <taxon>Fungi</taxon>
        <taxon>Dikarya</taxon>
        <taxon>Ascomycota</taxon>
        <taxon>Pezizomycotina</taxon>
        <taxon>Eurotiomycetes</taxon>
        <taxon>Eurotiomycetidae</taxon>
        <taxon>Eurotiales</taxon>
        <taxon>Aspergillaceae</taxon>
        <taxon>Aspergillus</taxon>
        <taxon>Aspergillus subgen. Nidulantes</taxon>
    </lineage>
</organism>
<dbReference type="STRING" id="1036612.A0A1L9SY33"/>
<gene>
    <name evidence="1" type="ORF">ASPSYDRAFT_63007</name>
</gene>
<dbReference type="Proteomes" id="UP000184356">
    <property type="component" value="Unassembled WGS sequence"/>
</dbReference>
<dbReference type="OrthoDB" id="4276722at2759"/>
<dbReference type="EMBL" id="KV878605">
    <property type="protein sequence ID" value="OJJ52079.1"/>
    <property type="molecule type" value="Genomic_DNA"/>
</dbReference>
<reference evidence="2" key="1">
    <citation type="journal article" date="2017" name="Genome Biol.">
        <title>Comparative genomics reveals high biological diversity and specific adaptations in the industrially and medically important fungal genus Aspergillus.</title>
        <authorList>
            <person name="de Vries R.P."/>
            <person name="Riley R."/>
            <person name="Wiebenga A."/>
            <person name="Aguilar-Osorio G."/>
            <person name="Amillis S."/>
            <person name="Uchima C.A."/>
            <person name="Anderluh G."/>
            <person name="Asadollahi M."/>
            <person name="Askin M."/>
            <person name="Barry K."/>
            <person name="Battaglia E."/>
            <person name="Bayram O."/>
            <person name="Benocci T."/>
            <person name="Braus-Stromeyer S.A."/>
            <person name="Caldana C."/>
            <person name="Canovas D."/>
            <person name="Cerqueira G.C."/>
            <person name="Chen F."/>
            <person name="Chen W."/>
            <person name="Choi C."/>
            <person name="Clum A."/>
            <person name="Dos Santos R.A."/>
            <person name="Damasio A.R."/>
            <person name="Diallinas G."/>
            <person name="Emri T."/>
            <person name="Fekete E."/>
            <person name="Flipphi M."/>
            <person name="Freyberg S."/>
            <person name="Gallo A."/>
            <person name="Gournas C."/>
            <person name="Habgood R."/>
            <person name="Hainaut M."/>
            <person name="Harispe M.L."/>
            <person name="Henrissat B."/>
            <person name="Hilden K.S."/>
            <person name="Hope R."/>
            <person name="Hossain A."/>
            <person name="Karabika E."/>
            <person name="Karaffa L."/>
            <person name="Karanyi Z."/>
            <person name="Krasevec N."/>
            <person name="Kuo A."/>
            <person name="Kusch H."/>
            <person name="LaButti K."/>
            <person name="Lagendijk E.L."/>
            <person name="Lapidus A."/>
            <person name="Levasseur A."/>
            <person name="Lindquist E."/>
            <person name="Lipzen A."/>
            <person name="Logrieco A.F."/>
            <person name="MacCabe A."/>
            <person name="Maekelae M.R."/>
            <person name="Malavazi I."/>
            <person name="Melin P."/>
            <person name="Meyer V."/>
            <person name="Mielnichuk N."/>
            <person name="Miskei M."/>
            <person name="Molnar A.P."/>
            <person name="Mule G."/>
            <person name="Ngan C.Y."/>
            <person name="Orejas M."/>
            <person name="Orosz E."/>
            <person name="Ouedraogo J.P."/>
            <person name="Overkamp K.M."/>
            <person name="Park H.-S."/>
            <person name="Perrone G."/>
            <person name="Piumi F."/>
            <person name="Punt P.J."/>
            <person name="Ram A.F."/>
            <person name="Ramon A."/>
            <person name="Rauscher S."/>
            <person name="Record E."/>
            <person name="Riano-Pachon D.M."/>
            <person name="Robert V."/>
            <person name="Roehrig J."/>
            <person name="Ruller R."/>
            <person name="Salamov A."/>
            <person name="Salih N.S."/>
            <person name="Samson R.A."/>
            <person name="Sandor E."/>
            <person name="Sanguinetti M."/>
            <person name="Schuetze T."/>
            <person name="Sepcic K."/>
            <person name="Shelest E."/>
            <person name="Sherlock G."/>
            <person name="Sophianopoulou V."/>
            <person name="Squina F.M."/>
            <person name="Sun H."/>
            <person name="Susca A."/>
            <person name="Todd R.B."/>
            <person name="Tsang A."/>
            <person name="Unkles S.E."/>
            <person name="van de Wiele N."/>
            <person name="van Rossen-Uffink D."/>
            <person name="Oliveira J.V."/>
            <person name="Vesth T.C."/>
            <person name="Visser J."/>
            <person name="Yu J.-H."/>
            <person name="Zhou M."/>
            <person name="Andersen M.R."/>
            <person name="Archer D.B."/>
            <person name="Baker S.E."/>
            <person name="Benoit I."/>
            <person name="Brakhage A.A."/>
            <person name="Braus G.H."/>
            <person name="Fischer R."/>
            <person name="Frisvad J.C."/>
            <person name="Goldman G.H."/>
            <person name="Houbraken J."/>
            <person name="Oakley B."/>
            <person name="Pocsi I."/>
            <person name="Scazzocchio C."/>
            <person name="Seiboth B."/>
            <person name="vanKuyk P.A."/>
            <person name="Wortman J."/>
            <person name="Dyer P.S."/>
            <person name="Grigoriev I.V."/>
        </authorList>
    </citation>
    <scope>NUCLEOTIDE SEQUENCE [LARGE SCALE GENOMIC DNA]</scope>
    <source>
        <strain evidence="2">CBS 593.65</strain>
    </source>
</reference>
<sequence length="458" mass="50957">MSPTGWQQVRHYKDHLGHPVVLEQNVDPGHEPAPSHLAPIQVYSLVPLEPDHEKVRDYLLGSFWNDEVMPLFEIYSYCPPDAFACIDHNRREIAFRKQQHRSGVENAPGLIPQFFRHCWDNEPPIGRCVLLRSHCYRLDYDDDKASAGGPDALNFTRTFSSTRSDVDDRQIPSYPPDGCFLERFELSTERITLREYVEQLVVLDMFLNSNPRGKLYFGMDIDEVNPPDSTPPSEEQIRDQLSQQTAVGGFTLDSSVQVAQDSDIVTVANTPKGADPDLQYLICVPFLSHLDSATATPLLENTARLFGSALQFHLPVPQTVNLIFSIPESHSNPWSGIRAAHDAVITSQPVAFTPGALHNFPADDNEPAALHRVTPQNELDSIADAKHAARDPCGVFAVVLDRANFISDAGVYFYIADFGDDGISEENLSDDTTIRRCVGMAEAARRLAMLAIEEASTS</sequence>
<protein>
    <submittedName>
        <fullName evidence="1">Uncharacterized protein</fullName>
    </submittedName>
</protein>
<name>A0A1L9SY33_9EURO</name>
<dbReference type="AlphaFoldDB" id="A0A1L9SY33"/>
<dbReference type="VEuPathDB" id="FungiDB:ASPSYDRAFT_63007"/>
<evidence type="ECO:0000313" key="1">
    <source>
        <dbReference type="EMBL" id="OJJ52079.1"/>
    </source>
</evidence>
<evidence type="ECO:0000313" key="2">
    <source>
        <dbReference type="Proteomes" id="UP000184356"/>
    </source>
</evidence>